<evidence type="ECO:0000256" key="1">
    <source>
        <dbReference type="SAM" id="MobiDB-lite"/>
    </source>
</evidence>
<feature type="region of interest" description="Disordered" evidence="1">
    <location>
        <begin position="15"/>
        <end position="143"/>
    </location>
</feature>
<dbReference type="AlphaFoldDB" id="A0A180H3W4"/>
<feature type="compositionally biased region" description="Gly residues" evidence="1">
    <location>
        <begin position="544"/>
        <end position="566"/>
    </location>
</feature>
<feature type="compositionally biased region" description="Basic and acidic residues" evidence="1">
    <location>
        <begin position="113"/>
        <end position="127"/>
    </location>
</feature>
<sequence length="578" mass="62074">MFNSMFSIADTTAAVKAAQGDSNPEAEDQAGGETEPSQTQDATGESGTQDLEDPTNNELPAKKAPTQKKPKKTTAQKEPAKRVATRSMSRIPGEQREATGKEREIEGVLGKWIDGEEREGRNRDKTRYGSGTAENPGDTDQEAAASRIAGEKRDLQRIMLEMIGQAKAAMAAGNRAEALMFYQVCAGLGGTATENQPDNPIKNLPAAIPILGTLPATIPIPKGPALPSTLPTLPKPTPAISLPGLKVPTPVPASPSRVRDHDKMISGSQHQDGGVLFDDSAIPTNNDLGFTPFFEKNLVAFKAPLPLTIFNQEWQDKAIIYCADKKSKTNESSGDKLRYTGYPYPSEYTQTYQEWSVNHQGFYNTISNIPSHANLAVWIIAHKKNADGIIGRHGFMTALRYDIHVRTNALTHRVRLPDGRLSVANISVFLAEITLNMHAKAVRFREIKFTDNPYAIGCCRALWDPTTGQPVTKKEDQAAKIPLHLQQAHHPLSKGLASGSKQGPDPPKGPSASKDQHGRGGYKGSRWNPAYHDWDNGGHRDGSNSGGGGSGGNDHGGSGGGGNGGRGRNEGTGKGRGY</sequence>
<keyword evidence="4" id="KW-1185">Reference proteome</keyword>
<evidence type="ECO:0000313" key="3">
    <source>
        <dbReference type="EnsemblFungi" id="PTTG_01386-t43_1-p1"/>
    </source>
</evidence>
<feature type="compositionally biased region" description="Basic residues" evidence="1">
    <location>
        <begin position="65"/>
        <end position="74"/>
    </location>
</feature>
<reference evidence="2" key="2">
    <citation type="submission" date="2016-05" db="EMBL/GenBank/DDBJ databases">
        <title>Comparative analysis highlights variable genome content of wheat rusts and divergence of the mating loci.</title>
        <authorList>
            <person name="Cuomo C.A."/>
            <person name="Bakkeren G."/>
            <person name="Szabo L."/>
            <person name="Khalil H."/>
            <person name="Joly D."/>
            <person name="Goldberg J."/>
            <person name="Young S."/>
            <person name="Zeng Q."/>
            <person name="Fellers J."/>
        </authorList>
    </citation>
    <scope>NUCLEOTIDE SEQUENCE [LARGE SCALE GENOMIC DNA]</scope>
    <source>
        <strain evidence="2">1-1 BBBD Race 1</strain>
    </source>
</reference>
<organism evidence="2">
    <name type="scientific">Puccinia triticina (isolate 1-1 / race 1 (BBBD))</name>
    <name type="common">Brown leaf rust fungus</name>
    <dbReference type="NCBI Taxonomy" id="630390"/>
    <lineage>
        <taxon>Eukaryota</taxon>
        <taxon>Fungi</taxon>
        <taxon>Dikarya</taxon>
        <taxon>Basidiomycota</taxon>
        <taxon>Pucciniomycotina</taxon>
        <taxon>Pucciniomycetes</taxon>
        <taxon>Pucciniales</taxon>
        <taxon>Pucciniaceae</taxon>
        <taxon>Puccinia</taxon>
    </lineage>
</organism>
<dbReference type="EMBL" id="ADAS02000003">
    <property type="protein sequence ID" value="OAV99501.1"/>
    <property type="molecule type" value="Genomic_DNA"/>
</dbReference>
<dbReference type="VEuPathDB" id="FungiDB:PTTG_01386"/>
<reference evidence="2" key="1">
    <citation type="submission" date="2009-11" db="EMBL/GenBank/DDBJ databases">
        <authorList>
            <consortium name="The Broad Institute Genome Sequencing Platform"/>
            <person name="Ward D."/>
            <person name="Feldgarden M."/>
            <person name="Earl A."/>
            <person name="Young S.K."/>
            <person name="Zeng Q."/>
            <person name="Koehrsen M."/>
            <person name="Alvarado L."/>
            <person name="Berlin A."/>
            <person name="Bochicchio J."/>
            <person name="Borenstein D."/>
            <person name="Chapman S.B."/>
            <person name="Chen Z."/>
            <person name="Engels R."/>
            <person name="Freedman E."/>
            <person name="Gellesch M."/>
            <person name="Goldberg J."/>
            <person name="Griggs A."/>
            <person name="Gujja S."/>
            <person name="Heilman E."/>
            <person name="Heiman D."/>
            <person name="Hepburn T."/>
            <person name="Howarth C."/>
            <person name="Jen D."/>
            <person name="Larson L."/>
            <person name="Lewis B."/>
            <person name="Mehta T."/>
            <person name="Park D."/>
            <person name="Pearson M."/>
            <person name="Roberts A."/>
            <person name="Saif S."/>
            <person name="Shea T."/>
            <person name="Shenoy N."/>
            <person name="Sisk P."/>
            <person name="Stolte C."/>
            <person name="Sykes S."/>
            <person name="Thomson T."/>
            <person name="Walk T."/>
            <person name="White J."/>
            <person name="Yandava C."/>
            <person name="Izard J."/>
            <person name="Baranova O.V."/>
            <person name="Blanton J.M."/>
            <person name="Tanner A.C."/>
            <person name="Dewhirst F.E."/>
            <person name="Haas B."/>
            <person name="Nusbaum C."/>
            <person name="Birren B."/>
        </authorList>
    </citation>
    <scope>NUCLEOTIDE SEQUENCE [LARGE SCALE GENOMIC DNA]</scope>
    <source>
        <strain evidence="2">1-1 BBBD Race 1</strain>
    </source>
</reference>
<evidence type="ECO:0000313" key="2">
    <source>
        <dbReference type="EMBL" id="OAV99501.1"/>
    </source>
</evidence>
<feature type="compositionally biased region" description="Polar residues" evidence="1">
    <location>
        <begin position="35"/>
        <end position="49"/>
    </location>
</feature>
<feature type="compositionally biased region" description="Basic and acidic residues" evidence="1">
    <location>
        <begin position="532"/>
        <end position="542"/>
    </location>
</feature>
<feature type="region of interest" description="Disordered" evidence="1">
    <location>
        <begin position="493"/>
        <end position="578"/>
    </location>
</feature>
<evidence type="ECO:0000313" key="4">
    <source>
        <dbReference type="Proteomes" id="UP000005240"/>
    </source>
</evidence>
<dbReference type="Proteomes" id="UP000005240">
    <property type="component" value="Unassembled WGS sequence"/>
</dbReference>
<protein>
    <submittedName>
        <fullName evidence="2 3">Uncharacterized protein</fullName>
    </submittedName>
</protein>
<proteinExistence type="predicted"/>
<reference evidence="3 4" key="3">
    <citation type="journal article" date="2017" name="G3 (Bethesda)">
        <title>Comparative analysis highlights variable genome content of wheat rusts and divergence of the mating loci.</title>
        <authorList>
            <person name="Cuomo C.A."/>
            <person name="Bakkeren G."/>
            <person name="Khalil H.B."/>
            <person name="Panwar V."/>
            <person name="Joly D."/>
            <person name="Linning R."/>
            <person name="Sakthikumar S."/>
            <person name="Song X."/>
            <person name="Adiconis X."/>
            <person name="Fan L."/>
            <person name="Goldberg J.M."/>
            <person name="Levin J.Z."/>
            <person name="Young S."/>
            <person name="Zeng Q."/>
            <person name="Anikster Y."/>
            <person name="Bruce M."/>
            <person name="Wang M."/>
            <person name="Yin C."/>
            <person name="McCallum B."/>
            <person name="Szabo L.J."/>
            <person name="Hulbert S."/>
            <person name="Chen X."/>
            <person name="Fellers J.P."/>
        </authorList>
    </citation>
    <scope>NUCLEOTIDE SEQUENCE</scope>
    <source>
        <strain evidence="4">Isolate 1-1 / race 1 (BBBD)</strain>
        <strain evidence="3">isolate 1-1 / race 1 (BBBD)</strain>
    </source>
</reference>
<feature type="region of interest" description="Disordered" evidence="1">
    <location>
        <begin position="239"/>
        <end position="260"/>
    </location>
</feature>
<feature type="compositionally biased region" description="Basic and acidic residues" evidence="1">
    <location>
        <begin position="93"/>
        <end position="106"/>
    </location>
</feature>
<name>A0A180H3W4_PUCT1</name>
<reference evidence="3" key="4">
    <citation type="submission" date="2025-05" db="UniProtKB">
        <authorList>
            <consortium name="EnsemblFungi"/>
        </authorList>
    </citation>
    <scope>IDENTIFICATION</scope>
    <source>
        <strain evidence="3">isolate 1-1 / race 1 (BBBD)</strain>
    </source>
</reference>
<dbReference type="EnsemblFungi" id="PTTG_01386-t43_1">
    <property type="protein sequence ID" value="PTTG_01386-t43_1-p1"/>
    <property type="gene ID" value="PTTG_01386"/>
</dbReference>
<accession>A0A180H3W4</accession>
<feature type="compositionally biased region" description="Basic and acidic residues" evidence="1">
    <location>
        <begin position="567"/>
        <end position="578"/>
    </location>
</feature>
<gene>
    <name evidence="2" type="ORF">PTTG_01386</name>
</gene>